<evidence type="ECO:0008006" key="4">
    <source>
        <dbReference type="Google" id="ProtNLM"/>
    </source>
</evidence>
<dbReference type="InterPro" id="IPR053714">
    <property type="entry name" value="Iso_Racemase_Enz_sf"/>
</dbReference>
<accession>A0ABN9XBL4</accession>
<comment type="caution">
    <text evidence="2">The sequence shown here is derived from an EMBL/GenBank/DDBJ whole genome shotgun (WGS) entry which is preliminary data.</text>
</comment>
<dbReference type="PANTHER" id="PTHR28047">
    <property type="entry name" value="PROTEIN DCG1"/>
    <property type="match status" value="1"/>
</dbReference>
<dbReference type="EMBL" id="CAUYUJ010020065">
    <property type="protein sequence ID" value="CAK0895628.1"/>
    <property type="molecule type" value="Genomic_DNA"/>
</dbReference>
<evidence type="ECO:0000256" key="1">
    <source>
        <dbReference type="ARBA" id="ARBA00038414"/>
    </source>
</evidence>
<dbReference type="InterPro" id="IPR015942">
    <property type="entry name" value="Asp/Glu/hydantoin_racemase"/>
</dbReference>
<name>A0ABN9XBL4_9DINO</name>
<dbReference type="Proteomes" id="UP001189429">
    <property type="component" value="Unassembled WGS sequence"/>
</dbReference>
<dbReference type="Gene3D" id="3.40.50.12500">
    <property type="match status" value="1"/>
</dbReference>
<evidence type="ECO:0000313" key="3">
    <source>
        <dbReference type="Proteomes" id="UP001189429"/>
    </source>
</evidence>
<dbReference type="PANTHER" id="PTHR28047:SF5">
    <property type="entry name" value="PROTEIN DCG1"/>
    <property type="match status" value="1"/>
</dbReference>
<protein>
    <recommendedName>
        <fullName evidence="4">Hydantoin racemase</fullName>
    </recommendedName>
</protein>
<comment type="similarity">
    <text evidence="1">Belongs to the HyuE racemase family.</text>
</comment>
<dbReference type="InterPro" id="IPR052186">
    <property type="entry name" value="Hydantoin_racemase-like"/>
</dbReference>
<reference evidence="2" key="1">
    <citation type="submission" date="2023-10" db="EMBL/GenBank/DDBJ databases">
        <authorList>
            <person name="Chen Y."/>
            <person name="Shah S."/>
            <person name="Dougan E. K."/>
            <person name="Thang M."/>
            <person name="Chan C."/>
        </authorList>
    </citation>
    <scope>NUCLEOTIDE SEQUENCE [LARGE SCALE GENOMIC DNA]</scope>
</reference>
<organism evidence="2 3">
    <name type="scientific">Prorocentrum cordatum</name>
    <dbReference type="NCBI Taxonomy" id="2364126"/>
    <lineage>
        <taxon>Eukaryota</taxon>
        <taxon>Sar</taxon>
        <taxon>Alveolata</taxon>
        <taxon>Dinophyceae</taxon>
        <taxon>Prorocentrales</taxon>
        <taxon>Prorocentraceae</taxon>
        <taxon>Prorocentrum</taxon>
    </lineage>
</organism>
<keyword evidence="3" id="KW-1185">Reference proteome</keyword>
<dbReference type="SUPFAM" id="SSF53681">
    <property type="entry name" value="Aspartate/glutamate racemase"/>
    <property type="match status" value="1"/>
</dbReference>
<dbReference type="InterPro" id="IPR001920">
    <property type="entry name" value="Asp/Glu_race"/>
</dbReference>
<proteinExistence type="inferred from homology"/>
<dbReference type="Pfam" id="PF01177">
    <property type="entry name" value="Asp_Glu_race"/>
    <property type="match status" value="1"/>
</dbReference>
<evidence type="ECO:0000313" key="2">
    <source>
        <dbReference type="EMBL" id="CAK0895628.1"/>
    </source>
</evidence>
<gene>
    <name evidence="2" type="ORF">PCOR1329_LOCUS74323</name>
</gene>
<sequence>MRSSVRHLRLAAASVVTLPFTPSPANCTDRAPAKPRILVVNPNSSSSFTELMAARAKGWPQLDAVCINPATGPASIEGDFDDVLSAVPTLEEILRRRGTFDAVVVACISDHSAIAAAREALVQPVVGILEASVMLACLVGEKFAIVTSNRRWEPLLWRALETYGVKERCCGVRGCLDRVLDLEGDVHAMILQTARELVEQGAEVIVLGCAGMAGLKEDLEAQLHVPVVDPIDAGFAVAGALVTMRLATSKVNTYHTPGYKACPNISPLLQSAYKN</sequence>